<dbReference type="PANTHER" id="PTHR37299">
    <property type="entry name" value="TRANSCRIPTIONAL REGULATOR-RELATED"/>
    <property type="match status" value="1"/>
</dbReference>
<dbReference type="Proteomes" id="UP000294164">
    <property type="component" value="Unassembled WGS sequence"/>
</dbReference>
<dbReference type="SMART" id="SM00850">
    <property type="entry name" value="LytTR"/>
    <property type="match status" value="1"/>
</dbReference>
<accession>A0A4Q8M8E9</accession>
<name>A0A4Q8M8E9_9GAMM</name>
<evidence type="ECO:0000256" key="1">
    <source>
        <dbReference type="ARBA" id="ARBA00023012"/>
    </source>
</evidence>
<dbReference type="Pfam" id="PF04397">
    <property type="entry name" value="LytTR"/>
    <property type="match status" value="1"/>
</dbReference>
<sequence>MSITALVIDDEPIARLAIVRLLRDDPEIELVGECGDGVSAVERIRESSPDLVFLDIQMPGITGLDVVATIGASRMPATVFVTAYEQFAVRAFDANAVDYLVKPFGRERFADALRRVKLRLAAAQGSDGEAAARIMQALDMLRRREDYLVRIPVREGERVVFVNVEDIIWIRSNRNNVQIHVPGRVHELRETMTTLQARLDPQRFARVHRSAIVNIQRIKTIDPWFNGHHVVTMDNGQQLRMSRYQHETFMRLVTTQRPGAQASKIPP</sequence>
<feature type="domain" description="HTH LytTR-type" evidence="4">
    <location>
        <begin position="151"/>
        <end position="255"/>
    </location>
</feature>
<comment type="caution">
    <text evidence="5">The sequence shown here is derived from an EMBL/GenBank/DDBJ whole genome shotgun (WGS) entry which is preliminary data.</text>
</comment>
<dbReference type="GO" id="GO:0003677">
    <property type="term" value="F:DNA binding"/>
    <property type="evidence" value="ECO:0007669"/>
    <property type="project" value="InterPro"/>
</dbReference>
<dbReference type="InterPro" id="IPR046947">
    <property type="entry name" value="LytR-like"/>
</dbReference>
<dbReference type="SUPFAM" id="SSF52172">
    <property type="entry name" value="CheY-like"/>
    <property type="match status" value="1"/>
</dbReference>
<protein>
    <submittedName>
        <fullName evidence="5">Response regulator transcription factor</fullName>
    </submittedName>
</protein>
<dbReference type="RefSeq" id="WP_130533181.1">
    <property type="nucleotide sequence ID" value="NZ_SHMG01000001.1"/>
</dbReference>
<organism evidence="5 6">
    <name type="scientific">Pseudoxanthomonas winnipegensis</name>
    <dbReference type="NCBI Taxonomy" id="2480810"/>
    <lineage>
        <taxon>Bacteria</taxon>
        <taxon>Pseudomonadati</taxon>
        <taxon>Pseudomonadota</taxon>
        <taxon>Gammaproteobacteria</taxon>
        <taxon>Lysobacterales</taxon>
        <taxon>Lysobacteraceae</taxon>
        <taxon>Pseudoxanthomonas</taxon>
    </lineage>
</organism>
<dbReference type="PANTHER" id="PTHR37299:SF1">
    <property type="entry name" value="STAGE 0 SPORULATION PROTEIN A HOMOLOG"/>
    <property type="match status" value="1"/>
</dbReference>
<proteinExistence type="predicted"/>
<dbReference type="EMBL" id="SHMG01000001">
    <property type="protein sequence ID" value="TAA46392.1"/>
    <property type="molecule type" value="Genomic_DNA"/>
</dbReference>
<dbReference type="GO" id="GO:0000156">
    <property type="term" value="F:phosphorelay response regulator activity"/>
    <property type="evidence" value="ECO:0007669"/>
    <property type="project" value="InterPro"/>
</dbReference>
<dbReference type="InterPro" id="IPR001789">
    <property type="entry name" value="Sig_transdc_resp-reg_receiver"/>
</dbReference>
<dbReference type="OrthoDB" id="236568at2"/>
<gene>
    <name evidence="5" type="ORF">EA655_01520</name>
</gene>
<evidence type="ECO:0000259" key="3">
    <source>
        <dbReference type="PROSITE" id="PS50110"/>
    </source>
</evidence>
<dbReference type="SMART" id="SM00448">
    <property type="entry name" value="REC"/>
    <property type="match status" value="1"/>
</dbReference>
<dbReference type="AlphaFoldDB" id="A0A4Q8M8E9"/>
<feature type="domain" description="Response regulatory" evidence="3">
    <location>
        <begin position="4"/>
        <end position="117"/>
    </location>
</feature>
<reference evidence="5 6" key="1">
    <citation type="submission" date="2019-02" db="EMBL/GenBank/DDBJ databases">
        <title>WGS of Pseudoxanthomonas species novum from clinical isolates.</title>
        <authorList>
            <person name="Bernier A.-M."/>
            <person name="Bernard K."/>
            <person name="Vachon A."/>
        </authorList>
    </citation>
    <scope>NUCLEOTIDE SEQUENCE [LARGE SCALE GENOMIC DNA]</scope>
    <source>
        <strain evidence="5 6">NML130969</strain>
    </source>
</reference>
<keyword evidence="2" id="KW-0597">Phosphoprotein</keyword>
<evidence type="ECO:0000313" key="6">
    <source>
        <dbReference type="Proteomes" id="UP000294164"/>
    </source>
</evidence>
<feature type="modified residue" description="4-aspartylphosphate" evidence="2">
    <location>
        <position position="55"/>
    </location>
</feature>
<dbReference type="Gene3D" id="3.40.50.2300">
    <property type="match status" value="1"/>
</dbReference>
<dbReference type="Pfam" id="PF00072">
    <property type="entry name" value="Response_reg"/>
    <property type="match status" value="1"/>
</dbReference>
<evidence type="ECO:0000256" key="2">
    <source>
        <dbReference type="PROSITE-ProRule" id="PRU00169"/>
    </source>
</evidence>
<evidence type="ECO:0000259" key="4">
    <source>
        <dbReference type="PROSITE" id="PS50930"/>
    </source>
</evidence>
<keyword evidence="1" id="KW-0902">Two-component regulatory system</keyword>
<dbReference type="Gene3D" id="2.40.50.1020">
    <property type="entry name" value="LytTr DNA-binding domain"/>
    <property type="match status" value="1"/>
</dbReference>
<dbReference type="InterPro" id="IPR007492">
    <property type="entry name" value="LytTR_DNA-bd_dom"/>
</dbReference>
<evidence type="ECO:0000313" key="5">
    <source>
        <dbReference type="EMBL" id="TAA46392.1"/>
    </source>
</evidence>
<dbReference type="InterPro" id="IPR011006">
    <property type="entry name" value="CheY-like_superfamily"/>
</dbReference>
<dbReference type="PROSITE" id="PS50930">
    <property type="entry name" value="HTH_LYTTR"/>
    <property type="match status" value="1"/>
</dbReference>
<dbReference type="PROSITE" id="PS50110">
    <property type="entry name" value="RESPONSE_REGULATORY"/>
    <property type="match status" value="1"/>
</dbReference>